<reference evidence="3 4" key="2">
    <citation type="submission" date="2018-08" db="EMBL/GenBank/DDBJ databases">
        <title>Streptomyces kandeliansis sp. nov., an endophytic bacterium isolated from mangrove plant.</title>
        <authorList>
            <person name="Wang R."/>
        </authorList>
    </citation>
    <scope>NUCLEOTIDE SEQUENCE [LARGE SCALE GENOMIC DNA]</scope>
    <source>
        <strain evidence="4">H14(2018)</strain>
    </source>
</reference>
<dbReference type="Pfam" id="PF18145">
    <property type="entry name" value="SAVED"/>
    <property type="match status" value="1"/>
</dbReference>
<evidence type="ECO:0000256" key="1">
    <source>
        <dbReference type="SAM" id="MobiDB-lite"/>
    </source>
</evidence>
<evidence type="ECO:0000259" key="2">
    <source>
        <dbReference type="Pfam" id="PF18145"/>
    </source>
</evidence>
<feature type="region of interest" description="Disordered" evidence="1">
    <location>
        <begin position="159"/>
        <end position="182"/>
    </location>
</feature>
<accession>A0A6N3K2M9</accession>
<organism evidence="3 4">
    <name type="scientific">Micromonospora aurantiaca</name>
    <name type="common">nom. illeg.</name>
    <dbReference type="NCBI Taxonomy" id="47850"/>
    <lineage>
        <taxon>Bacteria</taxon>
        <taxon>Bacillati</taxon>
        <taxon>Actinomycetota</taxon>
        <taxon>Actinomycetes</taxon>
        <taxon>Micromonosporales</taxon>
        <taxon>Micromonosporaceae</taxon>
        <taxon>Micromonospora</taxon>
    </lineage>
</organism>
<proteinExistence type="predicted"/>
<name>A0A6N3K2M9_9ACTN</name>
<dbReference type="EMBL" id="CP031263">
    <property type="protein sequence ID" value="AXH91423.1"/>
    <property type="molecule type" value="Genomic_DNA"/>
</dbReference>
<evidence type="ECO:0000313" key="4">
    <source>
        <dbReference type="Proteomes" id="UP000253958"/>
    </source>
</evidence>
<evidence type="ECO:0000313" key="3">
    <source>
        <dbReference type="EMBL" id="AXH91423.1"/>
    </source>
</evidence>
<dbReference type="InterPro" id="IPR040836">
    <property type="entry name" value="SAVED"/>
</dbReference>
<gene>
    <name evidence="3" type="ORF">DVH21_16630</name>
</gene>
<dbReference type="AlphaFoldDB" id="A0A6N3K2M9"/>
<feature type="domain" description="SMODS-associated and fused to various effectors" evidence="2">
    <location>
        <begin position="403"/>
        <end position="591"/>
    </location>
</feature>
<reference evidence="3 4" key="1">
    <citation type="submission" date="2018-07" db="EMBL/GenBank/DDBJ databases">
        <authorList>
            <person name="Ye Y."/>
        </authorList>
    </citation>
    <scope>NUCLEOTIDE SEQUENCE [LARGE SCALE GENOMIC DNA]</scope>
    <source>
        <strain evidence="4">H14(2018)</strain>
    </source>
</reference>
<dbReference type="Proteomes" id="UP000253958">
    <property type="component" value="Chromosome"/>
</dbReference>
<sequence>MVPPGSLRVRHQDAVRPGFEVRDGWQDVHVERQGVVLEGPAPAALVVQRESQLWVLLGEVLQRFPDVCFQVVARGLGLVEVVPAHHVEVVLVASVDERGNGAQPHRPLRVEGTAGFVVGPVVAEEGARHLVCGFSNQVLLFGDVKRFDAGAEHSGKPIIAAHVHGGPPVRDSGSRSGGRQGTVIRFGGAGETVTDGYDRNRVSELPRQPKQSRTKIVRPKITELNRVLVWARSAGRCTFCNTSVVESAELGEPVPIGELAHNVGWSESSPRGDDPLLLDQRGNASNLILACRNCHKPIDDGGVVGRYTVEELRRRKQDHESRIESLTAIGADRSAYVLRVVGDIRGVPAELTRPTVLAATTAVGLYPRILPGSHWDSDADLDLRNRGSLTTMSDFERLAHEIRDFTSRVHDGVRRDAVARLAVFAFARIPLLIALGAHLDDKVPTLVFQRRRTDVLNAWTWPNDQRQLVMFGVSRVRAGLPGQPVTLIVNLSGTIHNHDLPAEATTHHHIYVITPVPPARPGPNLISSPVDLASFEETMRGFLAALEANHGNLDSINVFAAISVSAAVTVGRVLMPQVSPMLKIYDRDNNGAFFLALRVRR</sequence>
<protein>
    <submittedName>
        <fullName evidence="3">SAVED domain-containing protein</fullName>
    </submittedName>
</protein>
<dbReference type="NCBIfam" id="NF033611">
    <property type="entry name" value="SAVED"/>
    <property type="match status" value="1"/>
</dbReference>